<name>A0ACB8Y180_9ASTR</name>
<dbReference type="EMBL" id="CM042046">
    <property type="protein sequence ID" value="KAI3677227.1"/>
    <property type="molecule type" value="Genomic_DNA"/>
</dbReference>
<organism evidence="1 2">
    <name type="scientific">Smallanthus sonchifolius</name>
    <dbReference type="NCBI Taxonomy" id="185202"/>
    <lineage>
        <taxon>Eukaryota</taxon>
        <taxon>Viridiplantae</taxon>
        <taxon>Streptophyta</taxon>
        <taxon>Embryophyta</taxon>
        <taxon>Tracheophyta</taxon>
        <taxon>Spermatophyta</taxon>
        <taxon>Magnoliopsida</taxon>
        <taxon>eudicotyledons</taxon>
        <taxon>Gunneridae</taxon>
        <taxon>Pentapetalae</taxon>
        <taxon>asterids</taxon>
        <taxon>campanulids</taxon>
        <taxon>Asterales</taxon>
        <taxon>Asteraceae</taxon>
        <taxon>Asteroideae</taxon>
        <taxon>Heliantheae alliance</taxon>
        <taxon>Millerieae</taxon>
        <taxon>Smallanthus</taxon>
    </lineage>
</organism>
<evidence type="ECO:0000313" key="2">
    <source>
        <dbReference type="Proteomes" id="UP001056120"/>
    </source>
</evidence>
<dbReference type="Proteomes" id="UP001056120">
    <property type="component" value="Linkage Group LG29"/>
</dbReference>
<reference evidence="2" key="1">
    <citation type="journal article" date="2022" name="Mol. Ecol. Resour.">
        <title>The genomes of chicory, endive, great burdock and yacon provide insights into Asteraceae palaeo-polyploidization history and plant inulin production.</title>
        <authorList>
            <person name="Fan W."/>
            <person name="Wang S."/>
            <person name="Wang H."/>
            <person name="Wang A."/>
            <person name="Jiang F."/>
            <person name="Liu H."/>
            <person name="Zhao H."/>
            <person name="Xu D."/>
            <person name="Zhang Y."/>
        </authorList>
    </citation>
    <scope>NUCLEOTIDE SEQUENCE [LARGE SCALE GENOMIC DNA]</scope>
    <source>
        <strain evidence="2">cv. Yunnan</strain>
    </source>
</reference>
<accession>A0ACB8Y180</accession>
<gene>
    <name evidence="1" type="ORF">L1987_86850</name>
</gene>
<proteinExistence type="predicted"/>
<comment type="caution">
    <text evidence="1">The sequence shown here is derived from an EMBL/GenBank/DDBJ whole genome shotgun (WGS) entry which is preliminary data.</text>
</comment>
<protein>
    <submittedName>
        <fullName evidence="1">Uncharacterized protein</fullName>
    </submittedName>
</protein>
<sequence>MIRVLAHSTYQGSCSFTDHRSWFLLLHLLKLAAHSKKLVELNPIHFIHNTFFPHNFQKQKMFRKVFSTFIYLLIFVISQEQAIGALHGSTKKMVDEANKNGPYLGLVIPNMFEMNPLLNSPHYKSTKLVIDYAGRRFRFGNIYKKPVILVMSGMGMVNAAVATQLLLSLFEIKGVIHYGIAGNANPNLNIGDVTIAQYWSHSALWNWQRYGNGPEDPLPFEGEGGFTRDIGYLKFGTYSSNGDGDDDDNLLNNVWYQAEEVYPVDSTPEQTQQAFWIPVDSNYFSISKALEKLQIEDCINATTCLSKPPKVTTVQRGTSANIYLDNAAYRSFLYNKFNVSPVEMESAGVALICYQQKVPFITFRALSDLAGGGSATSNEADTFSGLSANNSVIVTVEFIKLLVGYNRKMLKYVL</sequence>
<reference evidence="1 2" key="2">
    <citation type="journal article" date="2022" name="Mol. Ecol. Resour.">
        <title>The genomes of chicory, endive, great burdock and yacon provide insights into Asteraceae paleo-polyploidization history and plant inulin production.</title>
        <authorList>
            <person name="Fan W."/>
            <person name="Wang S."/>
            <person name="Wang H."/>
            <person name="Wang A."/>
            <person name="Jiang F."/>
            <person name="Liu H."/>
            <person name="Zhao H."/>
            <person name="Xu D."/>
            <person name="Zhang Y."/>
        </authorList>
    </citation>
    <scope>NUCLEOTIDE SEQUENCE [LARGE SCALE GENOMIC DNA]</scope>
    <source>
        <strain evidence="2">cv. Yunnan</strain>
        <tissue evidence="1">Leaves</tissue>
    </source>
</reference>
<evidence type="ECO:0000313" key="1">
    <source>
        <dbReference type="EMBL" id="KAI3677227.1"/>
    </source>
</evidence>
<keyword evidence="2" id="KW-1185">Reference proteome</keyword>